<feature type="region of interest" description="Disordered" evidence="1">
    <location>
        <begin position="31"/>
        <end position="75"/>
    </location>
</feature>
<dbReference type="Proteomes" id="UP001558613">
    <property type="component" value="Unassembled WGS sequence"/>
</dbReference>
<accession>A0ABR3L4C3</accession>
<gene>
    <name evidence="2" type="ORF">QQF64_022631</name>
</gene>
<keyword evidence="3" id="KW-1185">Reference proteome</keyword>
<evidence type="ECO:0000313" key="3">
    <source>
        <dbReference type="Proteomes" id="UP001558613"/>
    </source>
</evidence>
<evidence type="ECO:0000313" key="2">
    <source>
        <dbReference type="EMBL" id="KAL1247255.1"/>
    </source>
</evidence>
<protein>
    <submittedName>
        <fullName evidence="2">Uncharacterized protein</fullName>
    </submittedName>
</protein>
<organism evidence="2 3">
    <name type="scientific">Cirrhinus molitorella</name>
    <name type="common">mud carp</name>
    <dbReference type="NCBI Taxonomy" id="172907"/>
    <lineage>
        <taxon>Eukaryota</taxon>
        <taxon>Metazoa</taxon>
        <taxon>Chordata</taxon>
        <taxon>Craniata</taxon>
        <taxon>Vertebrata</taxon>
        <taxon>Euteleostomi</taxon>
        <taxon>Actinopterygii</taxon>
        <taxon>Neopterygii</taxon>
        <taxon>Teleostei</taxon>
        <taxon>Ostariophysi</taxon>
        <taxon>Cypriniformes</taxon>
        <taxon>Cyprinidae</taxon>
        <taxon>Labeoninae</taxon>
        <taxon>Labeonini</taxon>
        <taxon>Cirrhinus</taxon>
    </lineage>
</organism>
<evidence type="ECO:0000256" key="1">
    <source>
        <dbReference type="SAM" id="MobiDB-lite"/>
    </source>
</evidence>
<proteinExistence type="predicted"/>
<reference evidence="2 3" key="1">
    <citation type="submission" date="2023-09" db="EMBL/GenBank/DDBJ databases">
        <authorList>
            <person name="Wang M."/>
        </authorList>
    </citation>
    <scope>NUCLEOTIDE SEQUENCE [LARGE SCALE GENOMIC DNA]</scope>
    <source>
        <strain evidence="2">GT-2023</strain>
        <tissue evidence="2">Liver</tissue>
    </source>
</reference>
<sequence>MTRLQTIAAPEVILLHRRMLYSSARALSARSTTTGQLTRHSSAPDHSEPCNQSAQREFDSVQRSGCEGTLSYWDL</sequence>
<comment type="caution">
    <text evidence="2">The sequence shown here is derived from an EMBL/GenBank/DDBJ whole genome shotgun (WGS) entry which is preliminary data.</text>
</comment>
<dbReference type="EMBL" id="JAYMGO010000025">
    <property type="protein sequence ID" value="KAL1247255.1"/>
    <property type="molecule type" value="Genomic_DNA"/>
</dbReference>
<name>A0ABR3L4C3_9TELE</name>